<dbReference type="AlphaFoldDB" id="A0A409XWM0"/>
<sequence length="98" mass="11367">MLSFKKAHPFELDHSQNQDRMLKRYIYCTHHGTQILLQTNSTDTTTTNRKRPSNSSPILIPDEGVHSFPFFPDARLHSLHDTSAQRTSYHKPESLYTP</sequence>
<evidence type="ECO:0000313" key="3">
    <source>
        <dbReference type="Proteomes" id="UP000283269"/>
    </source>
</evidence>
<dbReference type="InParanoid" id="A0A409XWM0"/>
<name>A0A409XWM0_PSICY</name>
<evidence type="ECO:0000313" key="2">
    <source>
        <dbReference type="EMBL" id="PPQ95164.1"/>
    </source>
</evidence>
<feature type="region of interest" description="Disordered" evidence="1">
    <location>
        <begin position="39"/>
        <end position="61"/>
    </location>
</feature>
<proteinExistence type="predicted"/>
<protein>
    <submittedName>
        <fullName evidence="2">Uncharacterized protein</fullName>
    </submittedName>
</protein>
<keyword evidence="3" id="KW-1185">Reference proteome</keyword>
<reference evidence="2 3" key="1">
    <citation type="journal article" date="2018" name="Evol. Lett.">
        <title>Horizontal gene cluster transfer increased hallucinogenic mushroom diversity.</title>
        <authorList>
            <person name="Reynolds H.T."/>
            <person name="Vijayakumar V."/>
            <person name="Gluck-Thaler E."/>
            <person name="Korotkin H.B."/>
            <person name="Matheny P.B."/>
            <person name="Slot J.C."/>
        </authorList>
    </citation>
    <scope>NUCLEOTIDE SEQUENCE [LARGE SCALE GENOMIC DNA]</scope>
    <source>
        <strain evidence="2 3">2631</strain>
    </source>
</reference>
<dbReference type="Proteomes" id="UP000283269">
    <property type="component" value="Unassembled WGS sequence"/>
</dbReference>
<gene>
    <name evidence="2" type="ORF">CVT25_013309</name>
</gene>
<evidence type="ECO:0000256" key="1">
    <source>
        <dbReference type="SAM" id="MobiDB-lite"/>
    </source>
</evidence>
<dbReference type="EMBL" id="NHYD01000069">
    <property type="protein sequence ID" value="PPQ95164.1"/>
    <property type="molecule type" value="Genomic_DNA"/>
</dbReference>
<comment type="caution">
    <text evidence="2">The sequence shown here is derived from an EMBL/GenBank/DDBJ whole genome shotgun (WGS) entry which is preliminary data.</text>
</comment>
<organism evidence="2 3">
    <name type="scientific">Psilocybe cyanescens</name>
    <dbReference type="NCBI Taxonomy" id="93625"/>
    <lineage>
        <taxon>Eukaryota</taxon>
        <taxon>Fungi</taxon>
        <taxon>Dikarya</taxon>
        <taxon>Basidiomycota</taxon>
        <taxon>Agaricomycotina</taxon>
        <taxon>Agaricomycetes</taxon>
        <taxon>Agaricomycetidae</taxon>
        <taxon>Agaricales</taxon>
        <taxon>Agaricineae</taxon>
        <taxon>Strophariaceae</taxon>
        <taxon>Psilocybe</taxon>
    </lineage>
</organism>
<accession>A0A409XWM0</accession>